<dbReference type="Proteomes" id="UP000264071">
    <property type="component" value="Unassembled WGS sequence"/>
</dbReference>
<organism evidence="1 2">
    <name type="scientific">Gemmatimonas aurantiaca</name>
    <dbReference type="NCBI Taxonomy" id="173480"/>
    <lineage>
        <taxon>Bacteria</taxon>
        <taxon>Pseudomonadati</taxon>
        <taxon>Gemmatimonadota</taxon>
        <taxon>Gemmatimonadia</taxon>
        <taxon>Gemmatimonadales</taxon>
        <taxon>Gemmatimonadaceae</taxon>
        <taxon>Gemmatimonas</taxon>
    </lineage>
</organism>
<comment type="caution">
    <text evidence="1">The sequence shown here is derived from an EMBL/GenBank/DDBJ whole genome shotgun (WGS) entry which is preliminary data.</text>
</comment>
<protein>
    <submittedName>
        <fullName evidence="1">Uncharacterized protein</fullName>
    </submittedName>
</protein>
<sequence length="115" mass="12805">MSEHARQYLIDRFREDAHALRERVATMRRGVQVPGPDVTTSERMAEACDDVATVVSGVAAQDDATTIDQWVATLVTMLEDRQRGQTLHPAVRAVYAGGVARVREVAQAERRDESR</sequence>
<dbReference type="AlphaFoldDB" id="A0A3D4VBC1"/>
<name>A0A3D4VBC1_9BACT</name>
<proteinExistence type="predicted"/>
<evidence type="ECO:0000313" key="1">
    <source>
        <dbReference type="EMBL" id="HCT58413.1"/>
    </source>
</evidence>
<reference evidence="1 2" key="1">
    <citation type="journal article" date="2018" name="Nat. Biotechnol.">
        <title>A standardized bacterial taxonomy based on genome phylogeny substantially revises the tree of life.</title>
        <authorList>
            <person name="Parks D.H."/>
            <person name="Chuvochina M."/>
            <person name="Waite D.W."/>
            <person name="Rinke C."/>
            <person name="Skarshewski A."/>
            <person name="Chaumeil P.A."/>
            <person name="Hugenholtz P."/>
        </authorList>
    </citation>
    <scope>NUCLEOTIDE SEQUENCE [LARGE SCALE GENOMIC DNA]</scope>
    <source>
        <strain evidence="1">UBA8844</strain>
    </source>
</reference>
<gene>
    <name evidence="1" type="ORF">DGD08_14510</name>
</gene>
<evidence type="ECO:0000313" key="2">
    <source>
        <dbReference type="Proteomes" id="UP000264071"/>
    </source>
</evidence>
<dbReference type="EMBL" id="DPIY01000010">
    <property type="protein sequence ID" value="HCT58413.1"/>
    <property type="molecule type" value="Genomic_DNA"/>
</dbReference>
<accession>A0A3D4VBC1</accession>